<dbReference type="AlphaFoldDB" id="A0AAD1Y521"/>
<feature type="domain" description="Myotubularin phosphatase" evidence="4">
    <location>
        <begin position="292"/>
        <end position="660"/>
    </location>
</feature>
<dbReference type="PROSITE" id="PS51339">
    <property type="entry name" value="PPASE_MYOTUBULARIN"/>
    <property type="match status" value="1"/>
</dbReference>
<comment type="caution">
    <text evidence="5">The sequence shown here is derived from an EMBL/GenBank/DDBJ whole genome shotgun (WGS) entry which is preliminary data.</text>
</comment>
<name>A0AAD1Y521_EUPCR</name>
<organism evidence="5 6">
    <name type="scientific">Euplotes crassus</name>
    <dbReference type="NCBI Taxonomy" id="5936"/>
    <lineage>
        <taxon>Eukaryota</taxon>
        <taxon>Sar</taxon>
        <taxon>Alveolata</taxon>
        <taxon>Ciliophora</taxon>
        <taxon>Intramacronucleata</taxon>
        <taxon>Spirotrichea</taxon>
        <taxon>Hypotrichia</taxon>
        <taxon>Euplotida</taxon>
        <taxon>Euplotidae</taxon>
        <taxon>Moneuplotes</taxon>
    </lineage>
</organism>
<accession>A0AAD1Y521</accession>
<evidence type="ECO:0000313" key="6">
    <source>
        <dbReference type="Proteomes" id="UP001295684"/>
    </source>
</evidence>
<evidence type="ECO:0000313" key="5">
    <source>
        <dbReference type="EMBL" id="CAI2384792.1"/>
    </source>
</evidence>
<dbReference type="GO" id="GO:0004438">
    <property type="term" value="F:phosphatidylinositol-3-phosphate phosphatase activity"/>
    <property type="evidence" value="ECO:0007669"/>
    <property type="project" value="TreeGrafter"/>
</dbReference>
<dbReference type="EMBL" id="CAMPGE010027137">
    <property type="protein sequence ID" value="CAI2384792.1"/>
    <property type="molecule type" value="Genomic_DNA"/>
</dbReference>
<dbReference type="GO" id="GO:0005737">
    <property type="term" value="C:cytoplasm"/>
    <property type="evidence" value="ECO:0007669"/>
    <property type="project" value="TreeGrafter"/>
</dbReference>
<sequence length="705" mass="82875">MIPHMSHLVWTSRIEEPMKAEIVSEEPESSERSQNSEGSSPSPSPHDVSQIAQFMVDEETDTPFNLENNIENYFYYTEEDKCEDNSICDHNLDMKFQNLMDNDNISEDFIINDIQFEDIYQNRQVTEGFIRVDLYSLKILKKDYLIDKHDQEKHFIQCEEDSFLEYILNMKNEISEEKMEIMRQEYYHIPYNLAHKLIFQKTANKTGEGVSIEISTKDFRTITILLEDQSTGIQLFENLKSLCFSGSFKSYTYCIIKGLELNVTRQDSVPIGLDHSKKSELTNSGKSLPKNGWEVFNFKKEFERQGVNRSQILFCTLRCWGKKDSLSSTYPEKVYVPLALRDQKMVIIKCAQFRVKERFPALTYHHKNGASLWRSAQISQGIMNNSCEEDELFIRRIGETNPFNDEVYILDARTKMNANANSKCHSCYGGIEGISYINSSYKTIMKFCHNQGKIQDSKFFERLDHSGWYNTIRKQMEFASKAAEILECEQHNVLIHCADGWDRTTILCSLAQIYLDPYFRTIKGLEVLIEKDWVSFGHKFQDRSGNLKSHNHLSKERAPVFISFCDCLFQLLTQFPHCFEYNNTLLLFLSHHVYTCKYGTFLMNCDKDRYFFELRSKTLSIWGYINKNLKYFKNPFYKKREGRITPIVAPASMRFWREHFFIHTKLSGYNPESTESVYPFDHRERMYMESLEEIKRLKALLQSGK</sequence>
<evidence type="ECO:0000259" key="4">
    <source>
        <dbReference type="PROSITE" id="PS51339"/>
    </source>
</evidence>
<feature type="active site" description="Phosphocysteine intermediate" evidence="1">
    <location>
        <position position="497"/>
    </location>
</feature>
<dbReference type="Proteomes" id="UP001295684">
    <property type="component" value="Unassembled WGS sequence"/>
</dbReference>
<dbReference type="InterPro" id="IPR029021">
    <property type="entry name" value="Prot-tyrosine_phosphatase-like"/>
</dbReference>
<dbReference type="InterPro" id="IPR030564">
    <property type="entry name" value="Myotubularin"/>
</dbReference>
<dbReference type="GO" id="GO:0046856">
    <property type="term" value="P:phosphatidylinositol dephosphorylation"/>
    <property type="evidence" value="ECO:0007669"/>
    <property type="project" value="TreeGrafter"/>
</dbReference>
<proteinExistence type="predicted"/>
<feature type="compositionally biased region" description="Low complexity" evidence="3">
    <location>
        <begin position="32"/>
        <end position="41"/>
    </location>
</feature>
<dbReference type="GO" id="GO:0106018">
    <property type="term" value="F:phosphatidylinositol-3,5-bisphosphate phosphatase activity"/>
    <property type="evidence" value="ECO:0007669"/>
    <property type="project" value="TreeGrafter"/>
</dbReference>
<dbReference type="SUPFAM" id="SSF52799">
    <property type="entry name" value="(Phosphotyrosine protein) phosphatases II"/>
    <property type="match status" value="1"/>
</dbReference>
<dbReference type="PROSITE" id="PS00383">
    <property type="entry name" value="TYR_PHOSPHATASE_1"/>
    <property type="match status" value="1"/>
</dbReference>
<protein>
    <recommendedName>
        <fullName evidence="4">Myotubularin phosphatase domain-containing protein</fullName>
    </recommendedName>
</protein>
<evidence type="ECO:0000256" key="3">
    <source>
        <dbReference type="SAM" id="MobiDB-lite"/>
    </source>
</evidence>
<evidence type="ECO:0000256" key="2">
    <source>
        <dbReference type="PIRSR" id="PIRSR630564-2"/>
    </source>
</evidence>
<reference evidence="5" key="1">
    <citation type="submission" date="2023-07" db="EMBL/GenBank/DDBJ databases">
        <authorList>
            <consortium name="AG Swart"/>
            <person name="Singh M."/>
            <person name="Singh A."/>
            <person name="Seah K."/>
            <person name="Emmerich C."/>
        </authorList>
    </citation>
    <scope>NUCLEOTIDE SEQUENCE</scope>
    <source>
        <strain evidence="5">DP1</strain>
    </source>
</reference>
<dbReference type="Pfam" id="PF06602">
    <property type="entry name" value="Myotub-related"/>
    <property type="match status" value="1"/>
</dbReference>
<dbReference type="PANTHER" id="PTHR10807">
    <property type="entry name" value="MYOTUBULARIN-RELATED"/>
    <property type="match status" value="1"/>
</dbReference>
<feature type="region of interest" description="Disordered" evidence="3">
    <location>
        <begin position="19"/>
        <end position="48"/>
    </location>
</feature>
<dbReference type="InterPro" id="IPR010569">
    <property type="entry name" value="Myotubularin-like_Pase_dom"/>
</dbReference>
<evidence type="ECO:0000256" key="1">
    <source>
        <dbReference type="PIRSR" id="PIRSR630564-1"/>
    </source>
</evidence>
<gene>
    <name evidence="5" type="ORF">ECRASSUSDP1_LOCUS26327</name>
</gene>
<dbReference type="InterPro" id="IPR016130">
    <property type="entry name" value="Tyr_Pase_AS"/>
</dbReference>
<feature type="binding site" evidence="2">
    <location>
        <begin position="497"/>
        <end position="503"/>
    </location>
    <ligand>
        <name>substrate</name>
    </ligand>
</feature>
<dbReference type="PANTHER" id="PTHR10807:SF8">
    <property type="entry name" value="PHOSPHATIDYLINOSITOL-3-PHOSPHATE PHOSPHATASE"/>
    <property type="match status" value="1"/>
</dbReference>
<keyword evidence="6" id="KW-1185">Reference proteome</keyword>